<accession>A0A2D0N900</accession>
<feature type="transmembrane region" description="Helical" evidence="1">
    <location>
        <begin position="40"/>
        <end position="60"/>
    </location>
</feature>
<dbReference type="InterPro" id="IPR050640">
    <property type="entry name" value="Bact_2-comp_sensor_kinase"/>
</dbReference>
<keyword evidence="1" id="KW-0472">Membrane</keyword>
<feature type="domain" description="Signal transduction histidine kinase internal region" evidence="2">
    <location>
        <begin position="163"/>
        <end position="237"/>
    </location>
</feature>
<feature type="transmembrane region" description="Helical" evidence="1">
    <location>
        <begin position="69"/>
        <end position="88"/>
    </location>
</feature>
<organism evidence="3 4">
    <name type="scientific">Flavilitoribacter nigricans (strain ATCC 23147 / DSM 23189 / NBRC 102662 / NCIMB 1420 / SS-2)</name>
    <name type="common">Lewinella nigricans</name>
    <dbReference type="NCBI Taxonomy" id="1122177"/>
    <lineage>
        <taxon>Bacteria</taxon>
        <taxon>Pseudomonadati</taxon>
        <taxon>Bacteroidota</taxon>
        <taxon>Saprospiria</taxon>
        <taxon>Saprospirales</taxon>
        <taxon>Lewinellaceae</taxon>
        <taxon>Flavilitoribacter</taxon>
    </lineage>
</organism>
<dbReference type="Proteomes" id="UP000223913">
    <property type="component" value="Unassembled WGS sequence"/>
</dbReference>
<proteinExistence type="predicted"/>
<evidence type="ECO:0000256" key="1">
    <source>
        <dbReference type="SAM" id="Phobius"/>
    </source>
</evidence>
<keyword evidence="1" id="KW-1133">Transmembrane helix</keyword>
<keyword evidence="1" id="KW-0812">Transmembrane</keyword>
<dbReference type="InterPro" id="IPR036890">
    <property type="entry name" value="HATPase_C_sf"/>
</dbReference>
<keyword evidence="4" id="KW-1185">Reference proteome</keyword>
<dbReference type="PANTHER" id="PTHR34220">
    <property type="entry name" value="SENSOR HISTIDINE KINASE YPDA"/>
    <property type="match status" value="1"/>
</dbReference>
<name>A0A2D0N900_FLAN2</name>
<keyword evidence="3" id="KW-0808">Transferase</keyword>
<reference evidence="3 4" key="1">
    <citation type="submission" date="2017-10" db="EMBL/GenBank/DDBJ databases">
        <title>The draft genome sequence of Lewinella nigricans NBRC 102662.</title>
        <authorList>
            <person name="Wang K."/>
        </authorList>
    </citation>
    <scope>NUCLEOTIDE SEQUENCE [LARGE SCALE GENOMIC DNA]</scope>
    <source>
        <strain evidence="3 4">NBRC 102662</strain>
    </source>
</reference>
<dbReference type="AlphaFoldDB" id="A0A2D0N900"/>
<dbReference type="Pfam" id="PF06580">
    <property type="entry name" value="His_kinase"/>
    <property type="match status" value="1"/>
</dbReference>
<sequence>MIKMERHHLLWQLLLWTFAWLVISFFLTDGMENFSRFVNIATASAIGIPLIVTINLGVLLPRLYFRKKYLFFILAAVAILIGITYLIHGDIWPWSDWLRNPTEEDRPRIERPDRRNSFNGFRWMALMMPFLIAFLGSTLIEIARFANRQEKQAIRSDKEKLETELKFLKSQVNPHFLFNALNNIYSLSVVESPQTPESIMQLSEILRYMVYDADADRVPLKNEILYIQNYVSLKQLKDSRGMDIRLDLESPAGDLMIAPLLFIPFVENAFKHSKIEDLNSGYIHISLRTEGRTVDFRVENSLPANEFTKDRVGGVGLENTAKRLALLYPGDRHQLEIEKGRDRFSVHLSLAL</sequence>
<dbReference type="Gene3D" id="3.30.565.10">
    <property type="entry name" value="Histidine kinase-like ATPase, C-terminal domain"/>
    <property type="match status" value="1"/>
</dbReference>
<gene>
    <name evidence="3" type="ORF">CRP01_18350</name>
</gene>
<dbReference type="EMBL" id="PDUD01000023">
    <property type="protein sequence ID" value="PHN04992.1"/>
    <property type="molecule type" value="Genomic_DNA"/>
</dbReference>
<evidence type="ECO:0000313" key="4">
    <source>
        <dbReference type="Proteomes" id="UP000223913"/>
    </source>
</evidence>
<feature type="transmembrane region" description="Helical" evidence="1">
    <location>
        <begin position="9"/>
        <end position="28"/>
    </location>
</feature>
<feature type="transmembrane region" description="Helical" evidence="1">
    <location>
        <begin position="123"/>
        <end position="146"/>
    </location>
</feature>
<comment type="caution">
    <text evidence="3">The sequence shown here is derived from an EMBL/GenBank/DDBJ whole genome shotgun (WGS) entry which is preliminary data.</text>
</comment>
<evidence type="ECO:0000259" key="2">
    <source>
        <dbReference type="Pfam" id="PF06580"/>
    </source>
</evidence>
<protein>
    <submittedName>
        <fullName evidence="3">Histidine kinase</fullName>
    </submittedName>
</protein>
<evidence type="ECO:0000313" key="3">
    <source>
        <dbReference type="EMBL" id="PHN04992.1"/>
    </source>
</evidence>
<dbReference type="PANTHER" id="PTHR34220:SF7">
    <property type="entry name" value="SENSOR HISTIDINE KINASE YPDA"/>
    <property type="match status" value="1"/>
</dbReference>
<keyword evidence="3" id="KW-0418">Kinase</keyword>
<dbReference type="InterPro" id="IPR010559">
    <property type="entry name" value="Sig_transdc_His_kin_internal"/>
</dbReference>
<dbReference type="GO" id="GO:0016020">
    <property type="term" value="C:membrane"/>
    <property type="evidence" value="ECO:0007669"/>
    <property type="project" value="InterPro"/>
</dbReference>
<dbReference type="GO" id="GO:0000155">
    <property type="term" value="F:phosphorelay sensor kinase activity"/>
    <property type="evidence" value="ECO:0007669"/>
    <property type="project" value="InterPro"/>
</dbReference>
<dbReference type="OrthoDB" id="9792992at2"/>